<feature type="region of interest" description="Disordered" evidence="2">
    <location>
        <begin position="988"/>
        <end position="1020"/>
    </location>
</feature>
<feature type="region of interest" description="Disordered" evidence="2">
    <location>
        <begin position="876"/>
        <end position="973"/>
    </location>
</feature>
<keyword evidence="4" id="KW-1185">Reference proteome</keyword>
<dbReference type="Gene3D" id="1.10.287.1490">
    <property type="match status" value="1"/>
</dbReference>
<evidence type="ECO:0000256" key="1">
    <source>
        <dbReference type="SAM" id="Coils"/>
    </source>
</evidence>
<name>A0A0D7AW25_9AGAR</name>
<feature type="coiled-coil region" evidence="1">
    <location>
        <begin position="322"/>
        <end position="356"/>
    </location>
</feature>
<protein>
    <submittedName>
        <fullName evidence="3">Uncharacterized protein</fullName>
    </submittedName>
</protein>
<evidence type="ECO:0000313" key="3">
    <source>
        <dbReference type="EMBL" id="KIY62175.1"/>
    </source>
</evidence>
<feature type="coiled-coil region" evidence="1">
    <location>
        <begin position="598"/>
        <end position="632"/>
    </location>
</feature>
<organism evidence="3 4">
    <name type="scientific">Cylindrobasidium torrendii FP15055 ss-10</name>
    <dbReference type="NCBI Taxonomy" id="1314674"/>
    <lineage>
        <taxon>Eukaryota</taxon>
        <taxon>Fungi</taxon>
        <taxon>Dikarya</taxon>
        <taxon>Basidiomycota</taxon>
        <taxon>Agaricomycotina</taxon>
        <taxon>Agaricomycetes</taxon>
        <taxon>Agaricomycetidae</taxon>
        <taxon>Agaricales</taxon>
        <taxon>Marasmiineae</taxon>
        <taxon>Physalacriaceae</taxon>
        <taxon>Cylindrobasidium</taxon>
    </lineage>
</organism>
<dbReference type="AlphaFoldDB" id="A0A0D7AW25"/>
<feature type="region of interest" description="Disordered" evidence="2">
    <location>
        <begin position="1"/>
        <end position="122"/>
    </location>
</feature>
<feature type="compositionally biased region" description="Low complexity" evidence="2">
    <location>
        <begin position="1001"/>
        <end position="1014"/>
    </location>
</feature>
<feature type="coiled-coil region" evidence="1">
    <location>
        <begin position="438"/>
        <end position="523"/>
    </location>
</feature>
<dbReference type="STRING" id="1314674.A0A0D7AW25"/>
<sequence length="1020" mass="115418">MDPDDYYTTKTRNLFQAHGHPSPPQAATHGHGPVFARSRGTARPAHGRSSMPPPFSHSPPSNDTLDEDRETTPILPANRFQIFPQSSHGSRDAASRAPSRLGNEVSRQARLRNESVQPDLDSNNELLSLGRQLQEANRVKAQLEEERHTSAALRESLATSQNSENALRIRVTTLESDVRQQTSQNEKFKQKVSDLKERALYDAQQHQDMDNRLSESNAAAEKLRQELQVARTKISEAEQRLEKVKDHCRRGLDTLGQKYSEMSTSFDRMKELSNLAEDRVQQAKDDVESLRVASRQHLKRIDSCMDEQGHYLHRSAETRDLVLELQTERNNTQQVVDILRAKLESLGSELIEARKRVVDLELSQREDAVRWDKRTEKLQATGKLVEEGLAAITEKLVKREAEYYEMVAETVTVSAHARESDERANTLQAEVGTKTRELASTQKRLSDLEAAMDKAVEDKTQQLNSKVTTLEAKAHKAEVQLSSATERINSLNERNRTLLASRAEEARSEVGRLEKELEDLKYTHTTDAAKYAQTDAAFVALKKEYAEIRAATQGHLDTINVLKDRFDSQGMTLRLEKEQLAETHELLHARDKENAIRQQKTDQQCLDLRSQLERAEELLKVKESAIAELEAASVVEGTSRAAQLTQMVANEAALKAELSTLRFELQSQTAGMDTMTKQLTAMHDATANTFREQNSALQRQLEEIQAEAKALQKEVVTLKLELVRKEESLKRRVDEEAALAKDAKTKFLEAKAAADELRKRFDSTLKDSDALREQLKIIKSDAERDRKDRDAAESAAKLAHARLDELKNQDESLDARYQENTMTPAEKAFVQTLLTNTQAMYEQELVNKENDLKSKAKQVLDLKDELSRLETACAKSLKQQHGETGFLNMLDPKSDDRKSPPKVVNSKPESRNRKQETHLPRQQLQLADSISDDSDDHNEDADDPIEVMRTQSLGKRERPASPDEYDEPPRAVRKPVSDFVVMRARFDCQSQRPSGARKVADTTTKTPTVTTTTRTKAKRR</sequence>
<dbReference type="OrthoDB" id="3246510at2759"/>
<evidence type="ECO:0000313" key="4">
    <source>
        <dbReference type="Proteomes" id="UP000054007"/>
    </source>
</evidence>
<evidence type="ECO:0000256" key="2">
    <source>
        <dbReference type="SAM" id="MobiDB-lite"/>
    </source>
</evidence>
<gene>
    <name evidence="3" type="ORF">CYLTODRAFT_475172</name>
</gene>
<keyword evidence="1" id="KW-0175">Coiled coil</keyword>
<reference evidence="3 4" key="1">
    <citation type="journal article" date="2015" name="Fungal Genet. Biol.">
        <title>Evolution of novel wood decay mechanisms in Agaricales revealed by the genome sequences of Fistulina hepatica and Cylindrobasidium torrendii.</title>
        <authorList>
            <person name="Floudas D."/>
            <person name="Held B.W."/>
            <person name="Riley R."/>
            <person name="Nagy L.G."/>
            <person name="Koehler G."/>
            <person name="Ransdell A.S."/>
            <person name="Younus H."/>
            <person name="Chow J."/>
            <person name="Chiniquy J."/>
            <person name="Lipzen A."/>
            <person name="Tritt A."/>
            <person name="Sun H."/>
            <person name="Haridas S."/>
            <person name="LaButti K."/>
            <person name="Ohm R.A."/>
            <person name="Kues U."/>
            <person name="Blanchette R.A."/>
            <person name="Grigoriev I.V."/>
            <person name="Minto R.E."/>
            <person name="Hibbett D.S."/>
        </authorList>
    </citation>
    <scope>NUCLEOTIDE SEQUENCE [LARGE SCALE GENOMIC DNA]</scope>
    <source>
        <strain evidence="3 4">FP15055 ss-10</strain>
    </source>
</reference>
<feature type="coiled-coil region" evidence="1">
    <location>
        <begin position="687"/>
        <end position="809"/>
    </location>
</feature>
<proteinExistence type="predicted"/>
<feature type="compositionally biased region" description="Basic and acidic residues" evidence="2">
    <location>
        <begin position="908"/>
        <end position="919"/>
    </location>
</feature>
<feature type="coiled-coil region" evidence="1">
    <location>
        <begin position="171"/>
        <end position="293"/>
    </location>
</feature>
<feature type="compositionally biased region" description="Acidic residues" evidence="2">
    <location>
        <begin position="930"/>
        <end position="945"/>
    </location>
</feature>
<dbReference type="Proteomes" id="UP000054007">
    <property type="component" value="Unassembled WGS sequence"/>
</dbReference>
<dbReference type="EMBL" id="KN880815">
    <property type="protein sequence ID" value="KIY62175.1"/>
    <property type="molecule type" value="Genomic_DNA"/>
</dbReference>
<accession>A0A0D7AW25</accession>